<dbReference type="InterPro" id="IPR045851">
    <property type="entry name" value="AMP-bd_C_sf"/>
</dbReference>
<evidence type="ECO:0000313" key="1">
    <source>
        <dbReference type="EMBL" id="KAH7572988.1"/>
    </source>
</evidence>
<dbReference type="Pfam" id="PF23562">
    <property type="entry name" value="AMP-binding_C_3"/>
    <property type="match status" value="1"/>
</dbReference>
<keyword evidence="2" id="KW-1185">Reference proteome</keyword>
<dbReference type="PANTHER" id="PTHR43813:SF1">
    <property type="entry name" value="ACYL-ACTIVATING ENZYME 16, CHLOROPLASTIC-RELATED"/>
    <property type="match status" value="1"/>
</dbReference>
<proteinExistence type="predicted"/>
<organism evidence="1 2">
    <name type="scientific">Xanthoceras sorbifolium</name>
    <dbReference type="NCBI Taxonomy" id="99658"/>
    <lineage>
        <taxon>Eukaryota</taxon>
        <taxon>Viridiplantae</taxon>
        <taxon>Streptophyta</taxon>
        <taxon>Embryophyta</taxon>
        <taxon>Tracheophyta</taxon>
        <taxon>Spermatophyta</taxon>
        <taxon>Magnoliopsida</taxon>
        <taxon>eudicotyledons</taxon>
        <taxon>Gunneridae</taxon>
        <taxon>Pentapetalae</taxon>
        <taxon>rosids</taxon>
        <taxon>malvids</taxon>
        <taxon>Sapindales</taxon>
        <taxon>Sapindaceae</taxon>
        <taxon>Xanthoceroideae</taxon>
        <taxon>Xanthoceras</taxon>
    </lineage>
</organism>
<dbReference type="PANTHER" id="PTHR43813">
    <property type="entry name" value="ACYL-ACTIVATING ENZYME 16, CHLOROPLASTIC-RELATED"/>
    <property type="match status" value="1"/>
</dbReference>
<accession>A0ABQ8I8M5</accession>
<name>A0ABQ8I8M5_9ROSI</name>
<evidence type="ECO:0000313" key="2">
    <source>
        <dbReference type="Proteomes" id="UP000827721"/>
    </source>
</evidence>
<dbReference type="Proteomes" id="UP000827721">
    <property type="component" value="Unassembled WGS sequence"/>
</dbReference>
<protein>
    <submittedName>
        <fullName evidence="1">Uncharacterized protein</fullName>
    </submittedName>
</protein>
<comment type="caution">
    <text evidence="1">The sequence shown here is derived from an EMBL/GenBank/DDBJ whole genome shotgun (WGS) entry which is preliminary data.</text>
</comment>
<gene>
    <name evidence="1" type="ORF">JRO89_XS03G0047200</name>
</gene>
<dbReference type="SUPFAM" id="SSF56801">
    <property type="entry name" value="Acetyl-CoA synthetase-like"/>
    <property type="match status" value="1"/>
</dbReference>
<sequence length="138" mass="15609">MKYKIYWENSGENVEPLELEDAALRSTLIQQIVVIGQDQRRLGAIIVPNKEEVLTAAKTISIVDADASELSKEKMTSLARKMIQEILGMTSECSFQIGPILFVDEPFTIDSGLMTPTMKIRRDRVVAKYKEEIANLYK</sequence>
<dbReference type="InterPro" id="IPR052987">
    <property type="entry name" value="Chloroplast_AMP-bd_Enzymes"/>
</dbReference>
<reference evidence="1 2" key="1">
    <citation type="submission" date="2021-02" db="EMBL/GenBank/DDBJ databases">
        <title>Plant Genome Project.</title>
        <authorList>
            <person name="Zhang R.-G."/>
        </authorList>
    </citation>
    <scope>NUCLEOTIDE SEQUENCE [LARGE SCALE GENOMIC DNA]</scope>
    <source>
        <tissue evidence="1">Leaves</tissue>
    </source>
</reference>
<dbReference type="EMBL" id="JAFEMO010000003">
    <property type="protein sequence ID" value="KAH7572988.1"/>
    <property type="molecule type" value="Genomic_DNA"/>
</dbReference>
<dbReference type="Gene3D" id="3.30.300.30">
    <property type="match status" value="1"/>
</dbReference>